<dbReference type="EMBL" id="QXGE01005770">
    <property type="protein sequence ID" value="KAE9266658.1"/>
    <property type="molecule type" value="Genomic_DNA"/>
</dbReference>
<name>A0A6A4AZT8_9STRA</name>
<dbReference type="Proteomes" id="UP000437068">
    <property type="component" value="Unassembled WGS sequence"/>
</dbReference>
<organism evidence="2 3">
    <name type="scientific">Phytophthora fragariae</name>
    <dbReference type="NCBI Taxonomy" id="53985"/>
    <lineage>
        <taxon>Eukaryota</taxon>
        <taxon>Sar</taxon>
        <taxon>Stramenopiles</taxon>
        <taxon>Oomycota</taxon>
        <taxon>Peronosporomycetes</taxon>
        <taxon>Peronosporales</taxon>
        <taxon>Peronosporaceae</taxon>
        <taxon>Phytophthora</taxon>
    </lineage>
</organism>
<dbReference type="Proteomes" id="UP000476176">
    <property type="component" value="Unassembled WGS sequence"/>
</dbReference>
<reference evidence="2 3" key="1">
    <citation type="submission" date="2018-08" db="EMBL/GenBank/DDBJ databases">
        <title>Genomic investigation of the strawberry pathogen Phytophthora fragariae indicates pathogenicity is determined by transcriptional variation in three key races.</title>
        <authorList>
            <person name="Adams T.M."/>
            <person name="Armitage A.D."/>
            <person name="Sobczyk M.K."/>
            <person name="Bates H.J."/>
            <person name="Dunwell J.M."/>
            <person name="Nellist C.F."/>
            <person name="Harrison R.J."/>
        </authorList>
    </citation>
    <scope>NUCLEOTIDE SEQUENCE [LARGE SCALE GENOMIC DNA]</scope>
    <source>
        <strain evidence="2 3">A4</strain>
        <strain evidence="1 4">BC-23</strain>
    </source>
</reference>
<gene>
    <name evidence="2" type="ORF">PF001_g30383</name>
    <name evidence="1" type="ORF">PF004_g31480</name>
</gene>
<evidence type="ECO:0000313" key="3">
    <source>
        <dbReference type="Proteomes" id="UP000437068"/>
    </source>
</evidence>
<evidence type="ECO:0000313" key="1">
    <source>
        <dbReference type="EMBL" id="KAE9159609.1"/>
    </source>
</evidence>
<proteinExistence type="predicted"/>
<evidence type="ECO:0000313" key="2">
    <source>
        <dbReference type="EMBL" id="KAE9266658.1"/>
    </source>
</evidence>
<dbReference type="EMBL" id="QXGC01007893">
    <property type="protein sequence ID" value="KAE9159609.1"/>
    <property type="molecule type" value="Genomic_DNA"/>
</dbReference>
<accession>A0A6A4AZT8</accession>
<dbReference type="AlphaFoldDB" id="A0A6A4AZT8"/>
<protein>
    <submittedName>
        <fullName evidence="2">Uncharacterized protein</fullName>
    </submittedName>
</protein>
<comment type="caution">
    <text evidence="2">The sequence shown here is derived from an EMBL/GenBank/DDBJ whole genome shotgun (WGS) entry which is preliminary data.</text>
</comment>
<evidence type="ECO:0000313" key="4">
    <source>
        <dbReference type="Proteomes" id="UP000476176"/>
    </source>
</evidence>
<sequence>MLHNEAMSNLAVLHGLLHEYETAARWADAAFRFGFVPAADTADRYRLLAAQREAAPKEFVEMADRVALVFSDRTEQPTPVRRNSTPTLDKLRAVGTPYGKQLLMAKEMMLKAMEQLTSSDPVAVLRGLELAGEAHRMEDGMLVFSEDENYYAFATATYLQDMACR</sequence>